<sequence>MEMLPEDQSQAGRSGREDVPAEECIYGGVVKNRLRLLSGWMPGEGRRRSAHGGIGRTGASVLDSIYIHKRQQRKSIFRPPSLFRPLPALPPVLQ</sequence>
<organism evidence="1 2">
    <name type="scientific">Nephila pilipes</name>
    <name type="common">Giant wood spider</name>
    <name type="synonym">Nephila maculata</name>
    <dbReference type="NCBI Taxonomy" id="299642"/>
    <lineage>
        <taxon>Eukaryota</taxon>
        <taxon>Metazoa</taxon>
        <taxon>Ecdysozoa</taxon>
        <taxon>Arthropoda</taxon>
        <taxon>Chelicerata</taxon>
        <taxon>Arachnida</taxon>
        <taxon>Araneae</taxon>
        <taxon>Araneomorphae</taxon>
        <taxon>Entelegynae</taxon>
        <taxon>Araneoidea</taxon>
        <taxon>Nephilidae</taxon>
        <taxon>Nephila</taxon>
    </lineage>
</organism>
<reference evidence="1" key="1">
    <citation type="submission" date="2020-08" db="EMBL/GenBank/DDBJ databases">
        <title>Multicomponent nature underlies the extraordinary mechanical properties of spider dragline silk.</title>
        <authorList>
            <person name="Kono N."/>
            <person name="Nakamura H."/>
            <person name="Mori M."/>
            <person name="Yoshida Y."/>
            <person name="Ohtoshi R."/>
            <person name="Malay A.D."/>
            <person name="Moran D.A.P."/>
            <person name="Tomita M."/>
            <person name="Numata K."/>
            <person name="Arakawa K."/>
        </authorList>
    </citation>
    <scope>NUCLEOTIDE SEQUENCE</scope>
</reference>
<proteinExistence type="predicted"/>
<gene>
    <name evidence="1" type="ORF">NPIL_218231</name>
</gene>
<evidence type="ECO:0000313" key="2">
    <source>
        <dbReference type="Proteomes" id="UP000887013"/>
    </source>
</evidence>
<keyword evidence="2" id="KW-1185">Reference proteome</keyword>
<comment type="caution">
    <text evidence="1">The sequence shown here is derived from an EMBL/GenBank/DDBJ whole genome shotgun (WGS) entry which is preliminary data.</text>
</comment>
<dbReference type="EMBL" id="BMAW01016227">
    <property type="protein sequence ID" value="GFT48049.1"/>
    <property type="molecule type" value="Genomic_DNA"/>
</dbReference>
<name>A0A8X6P2L6_NEPPI</name>
<accession>A0A8X6P2L6</accession>
<dbReference type="Proteomes" id="UP000887013">
    <property type="component" value="Unassembled WGS sequence"/>
</dbReference>
<dbReference type="OrthoDB" id="10318153at2759"/>
<dbReference type="AlphaFoldDB" id="A0A8X6P2L6"/>
<protein>
    <submittedName>
        <fullName evidence="1">Uncharacterized protein</fullName>
    </submittedName>
</protein>
<evidence type="ECO:0000313" key="1">
    <source>
        <dbReference type="EMBL" id="GFT48049.1"/>
    </source>
</evidence>